<evidence type="ECO:0000313" key="9">
    <source>
        <dbReference type="EMBL" id="CAF4017470.1"/>
    </source>
</evidence>
<evidence type="ECO:0000313" key="6">
    <source>
        <dbReference type="EMBL" id="CAF1616673.1"/>
    </source>
</evidence>
<feature type="repeat" description="TPR" evidence="3">
    <location>
        <begin position="878"/>
        <end position="911"/>
    </location>
</feature>
<dbReference type="Proteomes" id="UP000681720">
    <property type="component" value="Unassembled WGS sequence"/>
</dbReference>
<evidence type="ECO:0000256" key="1">
    <source>
        <dbReference type="ARBA" id="ARBA00022737"/>
    </source>
</evidence>
<organism evidence="7 11">
    <name type="scientific">Rotaria magnacalcarata</name>
    <dbReference type="NCBI Taxonomy" id="392030"/>
    <lineage>
        <taxon>Eukaryota</taxon>
        <taxon>Metazoa</taxon>
        <taxon>Spiralia</taxon>
        <taxon>Gnathifera</taxon>
        <taxon>Rotifera</taxon>
        <taxon>Eurotatoria</taxon>
        <taxon>Bdelloidea</taxon>
        <taxon>Philodinida</taxon>
        <taxon>Philodinidae</taxon>
        <taxon>Rotaria</taxon>
    </lineage>
</organism>
<dbReference type="EMBL" id="CAJOBJ010004981">
    <property type="protein sequence ID" value="CAF4017470.1"/>
    <property type="molecule type" value="Genomic_DNA"/>
</dbReference>
<feature type="domain" description="ADP ribosyltransferase" evidence="4">
    <location>
        <begin position="254"/>
        <end position="425"/>
    </location>
</feature>
<dbReference type="EMBL" id="CAJNRE010013204">
    <property type="protein sequence ID" value="CAF2117268.1"/>
    <property type="molecule type" value="Genomic_DNA"/>
</dbReference>
<evidence type="ECO:0000313" key="10">
    <source>
        <dbReference type="EMBL" id="CAF4069845.1"/>
    </source>
</evidence>
<dbReference type="GO" id="GO:0005576">
    <property type="term" value="C:extracellular region"/>
    <property type="evidence" value="ECO:0007669"/>
    <property type="project" value="InterPro"/>
</dbReference>
<keyword evidence="1" id="KW-0677">Repeat</keyword>
<dbReference type="SUPFAM" id="SSF56399">
    <property type="entry name" value="ADP-ribosylation"/>
    <property type="match status" value="1"/>
</dbReference>
<dbReference type="Proteomes" id="UP000681967">
    <property type="component" value="Unassembled WGS sequence"/>
</dbReference>
<dbReference type="PROSITE" id="PS50005">
    <property type="entry name" value="TPR"/>
    <property type="match status" value="3"/>
</dbReference>
<accession>A0A816USE8</accession>
<feature type="repeat" description="TPR" evidence="3">
    <location>
        <begin position="919"/>
        <end position="952"/>
    </location>
</feature>
<evidence type="ECO:0000259" key="4">
    <source>
        <dbReference type="Pfam" id="PF03496"/>
    </source>
</evidence>
<protein>
    <recommendedName>
        <fullName evidence="4">ADP ribosyltransferase domain-containing protein</fullName>
    </recommendedName>
</protein>
<dbReference type="Proteomes" id="UP000663855">
    <property type="component" value="Unassembled WGS sequence"/>
</dbReference>
<dbReference type="SMART" id="SM00028">
    <property type="entry name" value="TPR"/>
    <property type="match status" value="6"/>
</dbReference>
<dbReference type="Proteomes" id="UP000663834">
    <property type="component" value="Unassembled WGS sequence"/>
</dbReference>
<dbReference type="PANTHER" id="PTHR45641:SF19">
    <property type="entry name" value="NEPHROCYSTIN-3"/>
    <property type="match status" value="1"/>
</dbReference>
<reference evidence="7" key="1">
    <citation type="submission" date="2021-02" db="EMBL/GenBank/DDBJ databases">
        <authorList>
            <person name="Nowell W R."/>
        </authorList>
    </citation>
    <scope>NUCLEOTIDE SEQUENCE</scope>
</reference>
<dbReference type="EMBL" id="CAJOBI010006806">
    <property type="protein sequence ID" value="CAF4069845.1"/>
    <property type="molecule type" value="Genomic_DNA"/>
</dbReference>
<evidence type="ECO:0000313" key="7">
    <source>
        <dbReference type="EMBL" id="CAF2117268.1"/>
    </source>
</evidence>
<evidence type="ECO:0000256" key="3">
    <source>
        <dbReference type="PROSITE-ProRule" id="PRU00339"/>
    </source>
</evidence>
<dbReference type="InterPro" id="IPR003540">
    <property type="entry name" value="ADP-ribosyltransferase"/>
</dbReference>
<dbReference type="PANTHER" id="PTHR45641">
    <property type="entry name" value="TETRATRICOPEPTIDE REPEAT PROTEIN (AFU_ORTHOLOGUE AFUA_6G03870)"/>
    <property type="match status" value="1"/>
</dbReference>
<feature type="repeat" description="TPR" evidence="3">
    <location>
        <begin position="572"/>
        <end position="605"/>
    </location>
</feature>
<sequence length="980" mass="113939">MTEKKSSKLGIANLCQSVKSMVVPTSHSLDLHSGASSNICDVDSTSAISSSSSTLQKPNFEGITLIWYDPRINTTEDTKLTAKDLREINDCVLLYSNQVDCVNYMRSVENEKIFLITSGKVAASIIHEIEGLKQVDSIFIFCLKVKKYQDLLHKHEFIVGTYCECSALIDAIKQSVELLHRQLTAFSFYNEHKEKATRDISKESAEFLWFQLFKDVILQMPRSNRAKQELIDFSRQYYHGNRKEYENITEFQHSYELDKSIYWYTKDSFLYRLVNKALRTEDIGQLHIFRFFISDLSSKLAEIHKKQILGQKNTVMLYRGSKIEIGEVKRLQQNLGCIISANGYLSTSHSKDVAIAFATIPTKRTNIVPVLYEIECNLKTSESVVFGDIKKYSEFAQEEEVLFDLGTTFKIESISENEKLKMLVIKLLVTDAGMKVAQKYIELNRKMNEETTPDILFGILLIQMGKYDQSLIYFRNLLNTSNEKLDIARIHSEMGSAYLCKGELDEAYKRADHAYQMMIIAKSSRIKDSTRPMTIMGHVYLRRELFEESLDLYFEVLYIREKFYDRKHLDTAVALNHIGNVYYKMKKYSESFSFYERSFKIREEQLPHLHLDIAASLNNLGLVLQKDPHLNTHTYRDWKSKGLNKMISTIDALECFQESLSIRKQVLPADHNDIFQSLDNIIPLLYYRRSIDDALKYFAEALTIQKIEFDPSDHDDLLNRLKEKLRLGDGLVSMKAWPIYAFNCEINPNQVKIEYQCGCINAHVPGCSDWEQEVERKRMEQKVEEDLLIFANFIEILRDDGDYTKALNAVKQILTVAPQTTDPYHNHNETLMSRLPYLVWKVYDYNDESKEAFCFYEKLQSILESTMSRWANTDVIQIECLERIGYIHQLNNNYELAIAFFDRSLKIQPKNNSRQYSLPQLLYDVGLIYMTLGNYSLALGSFEETWKLVSKTYQKTDHISRWTLKRTEETKKVLQPAMNS</sequence>
<evidence type="ECO:0000313" key="5">
    <source>
        <dbReference type="EMBL" id="CAF1591626.1"/>
    </source>
</evidence>
<proteinExistence type="predicted"/>
<dbReference type="Gene3D" id="1.25.40.10">
    <property type="entry name" value="Tetratricopeptide repeat domain"/>
    <property type="match status" value="4"/>
</dbReference>
<dbReference type="Proteomes" id="UP000663824">
    <property type="component" value="Unassembled WGS sequence"/>
</dbReference>
<evidence type="ECO:0000313" key="11">
    <source>
        <dbReference type="Proteomes" id="UP000663824"/>
    </source>
</evidence>
<dbReference type="EMBL" id="CAJNOW010010999">
    <property type="protein sequence ID" value="CAF1591626.1"/>
    <property type="molecule type" value="Genomic_DNA"/>
</dbReference>
<dbReference type="Gene3D" id="3.90.176.10">
    <property type="entry name" value="Toxin ADP-ribosyltransferase, Chain A, domain 1"/>
    <property type="match status" value="1"/>
</dbReference>
<dbReference type="Pfam" id="PF13424">
    <property type="entry name" value="TPR_12"/>
    <property type="match status" value="1"/>
</dbReference>
<dbReference type="Pfam" id="PF03496">
    <property type="entry name" value="ADPrib_exo_Tox"/>
    <property type="match status" value="1"/>
</dbReference>
<dbReference type="SUPFAM" id="SSF48452">
    <property type="entry name" value="TPR-like"/>
    <property type="match status" value="2"/>
</dbReference>
<evidence type="ECO:0000256" key="2">
    <source>
        <dbReference type="ARBA" id="ARBA00022803"/>
    </source>
</evidence>
<dbReference type="InterPro" id="IPR019734">
    <property type="entry name" value="TPR_rpt"/>
</dbReference>
<name>A0A816USE8_9BILA</name>
<dbReference type="AlphaFoldDB" id="A0A816USE8"/>
<gene>
    <name evidence="8" type="ORF">BYL167_LOCUS13916</name>
    <name evidence="6" type="ORF">CJN711_LOCUS37301</name>
    <name evidence="9" type="ORF">GIL414_LOCUS12668</name>
    <name evidence="5" type="ORF">KQP761_LOCUS21260</name>
    <name evidence="7" type="ORF">MBJ925_LOCUS25195</name>
    <name evidence="10" type="ORF">SMN809_LOCUS15679</name>
</gene>
<evidence type="ECO:0000313" key="8">
    <source>
        <dbReference type="EMBL" id="CAF4005368.1"/>
    </source>
</evidence>
<dbReference type="Proteomes" id="UP000676336">
    <property type="component" value="Unassembled WGS sequence"/>
</dbReference>
<comment type="caution">
    <text evidence="7">The sequence shown here is derived from an EMBL/GenBank/DDBJ whole genome shotgun (WGS) entry which is preliminary data.</text>
</comment>
<dbReference type="OrthoDB" id="5986190at2759"/>
<dbReference type="InterPro" id="IPR011990">
    <property type="entry name" value="TPR-like_helical_dom_sf"/>
</dbReference>
<dbReference type="EMBL" id="CAJNOV010018123">
    <property type="protein sequence ID" value="CAF1616673.1"/>
    <property type="molecule type" value="Genomic_DNA"/>
</dbReference>
<dbReference type="EMBL" id="CAJOBH010004865">
    <property type="protein sequence ID" value="CAF4005368.1"/>
    <property type="molecule type" value="Genomic_DNA"/>
</dbReference>
<dbReference type="PROSITE" id="PS51996">
    <property type="entry name" value="TR_MART"/>
    <property type="match status" value="1"/>
</dbReference>
<dbReference type="Pfam" id="PF13181">
    <property type="entry name" value="TPR_8"/>
    <property type="match status" value="1"/>
</dbReference>
<keyword evidence="2 3" id="KW-0802">TPR repeat</keyword>